<dbReference type="Pfam" id="PF01717">
    <property type="entry name" value="Meth_synt_2"/>
    <property type="match status" value="1"/>
</dbReference>
<accession>A0ABT9ZVK5</accession>
<keyword evidence="2" id="KW-0489">Methyltransferase</keyword>
<dbReference type="CDD" id="cd03311">
    <property type="entry name" value="CIMS_C_terminal_like"/>
    <property type="match status" value="1"/>
</dbReference>
<comment type="caution">
    <text evidence="2">The sequence shown here is derived from an EMBL/GenBank/DDBJ whole genome shotgun (WGS) entry which is preliminary data.</text>
</comment>
<feature type="domain" description="Cobalamin-independent methionine synthase MetE C-terminal/archaeal" evidence="1">
    <location>
        <begin position="6"/>
        <end position="382"/>
    </location>
</feature>
<dbReference type="SUPFAM" id="SSF51726">
    <property type="entry name" value="UROD/MetE-like"/>
    <property type="match status" value="1"/>
</dbReference>
<dbReference type="PANTHER" id="PTHR43844">
    <property type="entry name" value="METHIONINE SYNTHASE"/>
    <property type="match status" value="1"/>
</dbReference>
<evidence type="ECO:0000313" key="2">
    <source>
        <dbReference type="EMBL" id="MDQ0255273.1"/>
    </source>
</evidence>
<evidence type="ECO:0000259" key="1">
    <source>
        <dbReference type="Pfam" id="PF01717"/>
    </source>
</evidence>
<dbReference type="Proteomes" id="UP001230005">
    <property type="component" value="Unassembled WGS sequence"/>
</dbReference>
<proteinExistence type="predicted"/>
<protein>
    <submittedName>
        <fullName evidence="2">5-methyltetrahydropteroyltriglutamate--homocysteine methyltransferase</fullName>
        <ecNumber evidence="2">2.1.1.14</ecNumber>
    </submittedName>
</protein>
<dbReference type="EC" id="2.1.1.14" evidence="2"/>
<evidence type="ECO:0000313" key="3">
    <source>
        <dbReference type="Proteomes" id="UP001230005"/>
    </source>
</evidence>
<organism evidence="2 3">
    <name type="scientific">Evansella vedderi</name>
    <dbReference type="NCBI Taxonomy" id="38282"/>
    <lineage>
        <taxon>Bacteria</taxon>
        <taxon>Bacillati</taxon>
        <taxon>Bacillota</taxon>
        <taxon>Bacilli</taxon>
        <taxon>Bacillales</taxon>
        <taxon>Bacillaceae</taxon>
        <taxon>Evansella</taxon>
    </lineage>
</organism>
<dbReference type="Gene3D" id="3.20.20.210">
    <property type="match status" value="1"/>
</dbReference>
<gene>
    <name evidence="2" type="ORF">J2S74_002655</name>
</gene>
<dbReference type="GO" id="GO:0032259">
    <property type="term" value="P:methylation"/>
    <property type="evidence" value="ECO:0007669"/>
    <property type="project" value="UniProtKB-KW"/>
</dbReference>
<name>A0ABT9ZVK5_9BACI</name>
<dbReference type="EMBL" id="JAUSUG010000010">
    <property type="protein sequence ID" value="MDQ0255273.1"/>
    <property type="molecule type" value="Genomic_DNA"/>
</dbReference>
<dbReference type="InterPro" id="IPR038071">
    <property type="entry name" value="UROD/MetE-like_sf"/>
</dbReference>
<dbReference type="PANTHER" id="PTHR43844:SF2">
    <property type="entry name" value="SYNTHASE, VITAMIN-B12 INDEPENDENT, PUTATIVE (AFU_ORTHOLOGUE AFUA_3G12060)-RELATED"/>
    <property type="match status" value="1"/>
</dbReference>
<dbReference type="GO" id="GO:0003871">
    <property type="term" value="F:5-methyltetrahydropteroyltriglutamate-homocysteine S-methyltransferase activity"/>
    <property type="evidence" value="ECO:0007669"/>
    <property type="project" value="UniProtKB-EC"/>
</dbReference>
<dbReference type="RefSeq" id="WP_307326215.1">
    <property type="nucleotide sequence ID" value="NZ_JAUSUG010000010.1"/>
</dbReference>
<dbReference type="InterPro" id="IPR002629">
    <property type="entry name" value="Met_Synth_C/arc"/>
</dbReference>
<reference evidence="2 3" key="1">
    <citation type="submission" date="2023-07" db="EMBL/GenBank/DDBJ databases">
        <title>Genomic Encyclopedia of Type Strains, Phase IV (KMG-IV): sequencing the most valuable type-strain genomes for metagenomic binning, comparative biology and taxonomic classification.</title>
        <authorList>
            <person name="Goeker M."/>
        </authorList>
    </citation>
    <scope>NUCLEOTIDE SEQUENCE [LARGE SCALE GENOMIC DNA]</scope>
    <source>
        <strain evidence="2 3">DSM 9768</strain>
    </source>
</reference>
<keyword evidence="3" id="KW-1185">Reference proteome</keyword>
<sequence length="394" mass="43891">MTFPLLPTTVVGSWPRSKEVLKGLRDRRAGRITEEAFHRIADESVIECIKYQEEAGLDLITDGEQRRDNFISFVADKIENVKMLSVADLLEYVEDKASFEEILGTLDVPAFSLTNPAAAGKISRKKPIALDEYLFAKEHTEKAVKVAIPGPYLLTRSMWVEGLSVQAYPTKEDLAEDIVAVLREEIEDLIEAGVPFIQLDEPVLTELVFTQKNANRTFMCGALTAKADAEEELAFAMGLLNKVTEGMRGRGTKIGLHICRGNWSTQEDTLLRGPYYPLIPHLAKLNLDQLVLEYATPRAGELQALEQFKDSDMEIGLGVVNPRIPEVETVEQIVERVKEAAKFIPFERLFLNPDCGFGTFAQRPMNTPEIATAKLGNLKAAAEAIKVELTKQEV</sequence>
<keyword evidence="2" id="KW-0808">Transferase</keyword>